<evidence type="ECO:0000259" key="6">
    <source>
        <dbReference type="PROSITE" id="PS50893"/>
    </source>
</evidence>
<dbReference type="SMART" id="SM00382">
    <property type="entry name" value="AAA"/>
    <property type="match status" value="2"/>
</dbReference>
<evidence type="ECO:0000256" key="3">
    <source>
        <dbReference type="ARBA" id="ARBA00022741"/>
    </source>
</evidence>
<evidence type="ECO:0000256" key="2">
    <source>
        <dbReference type="ARBA" id="ARBA00022448"/>
    </source>
</evidence>
<dbReference type="SUPFAM" id="SSF52540">
    <property type="entry name" value="P-loop containing nucleoside triphosphate hydrolases"/>
    <property type="match status" value="2"/>
</dbReference>
<accession>A0A561U3J0</accession>
<comment type="caution">
    <text evidence="7">The sequence shown here is derived from an EMBL/GenBank/DDBJ whole genome shotgun (WGS) entry which is preliminary data.</text>
</comment>
<dbReference type="InterPro" id="IPR050319">
    <property type="entry name" value="ABC_transp_ATP-bind"/>
</dbReference>
<gene>
    <name evidence="7" type="ORF">FHU35_14207</name>
</gene>
<dbReference type="Pfam" id="PF00005">
    <property type="entry name" value="ABC_tran"/>
    <property type="match status" value="2"/>
</dbReference>
<dbReference type="PANTHER" id="PTHR43776">
    <property type="entry name" value="TRANSPORT ATP-BINDING PROTEIN"/>
    <property type="match status" value="1"/>
</dbReference>
<evidence type="ECO:0000313" key="7">
    <source>
        <dbReference type="EMBL" id="TWF93926.1"/>
    </source>
</evidence>
<dbReference type="InterPro" id="IPR027417">
    <property type="entry name" value="P-loop_NTPase"/>
</dbReference>
<dbReference type="Gene3D" id="3.40.50.300">
    <property type="entry name" value="P-loop containing nucleotide triphosphate hydrolases"/>
    <property type="match status" value="2"/>
</dbReference>
<dbReference type="PROSITE" id="PS50893">
    <property type="entry name" value="ABC_TRANSPORTER_2"/>
    <property type="match status" value="2"/>
</dbReference>
<evidence type="ECO:0000313" key="8">
    <source>
        <dbReference type="Proteomes" id="UP000316184"/>
    </source>
</evidence>
<organism evidence="7 8">
    <name type="scientific">Saccharopolyspora dendranthemae</name>
    <dbReference type="NCBI Taxonomy" id="1181886"/>
    <lineage>
        <taxon>Bacteria</taxon>
        <taxon>Bacillati</taxon>
        <taxon>Actinomycetota</taxon>
        <taxon>Actinomycetes</taxon>
        <taxon>Pseudonocardiales</taxon>
        <taxon>Pseudonocardiaceae</taxon>
        <taxon>Saccharopolyspora</taxon>
    </lineage>
</organism>
<dbReference type="PANTHER" id="PTHR43776:SF7">
    <property type="entry name" value="D,D-DIPEPTIDE TRANSPORT ATP-BINDING PROTEIN DDPF-RELATED"/>
    <property type="match status" value="1"/>
</dbReference>
<dbReference type="PROSITE" id="PS00211">
    <property type="entry name" value="ABC_TRANSPORTER_1"/>
    <property type="match status" value="2"/>
</dbReference>
<keyword evidence="2" id="KW-0813">Transport</keyword>
<dbReference type="InterPro" id="IPR003439">
    <property type="entry name" value="ABC_transporter-like_ATP-bd"/>
</dbReference>
<dbReference type="RefSeq" id="WP_145741913.1">
    <property type="nucleotide sequence ID" value="NZ_VIWX01000004.1"/>
</dbReference>
<dbReference type="Proteomes" id="UP000316184">
    <property type="component" value="Unassembled WGS sequence"/>
</dbReference>
<sequence>MTEPILSARGLRATAGEHVLLDGIDLDLRPGTALAVIGRSGAGKTTLGWALQGESPPGIALSGEVRLHGTELLELTDGQRRGARAGTTSVLPQHPAAVLNPMRRIGKVLRELATLRHPRRAEQDEAVRGALATARLDPEPALLRRFPHQLSGGQQQRVALAQALITEPGIVILDEPTTGADTLTKSETADMLEDLAARGTALVLLTHDLPLARRLAHDTLVLHEGRIVESGPGTRPLHAPAHARSREILAAEPVLTADSGQARHRPDPVLRAEGLGHRAKDGAPLLTGVELAVRPGWCAAIVGPSGAGKTTLARCLAGLTRPDAGRVLLGEAELAPTARQRPREHRRQVQHVHQDARAAFDPHRPVIQQVARTAELLRNVPRGEALAEAEEALADLGMDPVQARRGPAGLSGGQLQRAAVARGLLAHPSVLICDEITSALDVINQSELFRALEAAKSTLDVGILLISHDFAAVSELADEVHLMQDGCLVESATPHELLTTPRSRTARALVAAAREHHQPPAERGDPQPR</sequence>
<keyword evidence="3" id="KW-0547">Nucleotide-binding</keyword>
<protein>
    <submittedName>
        <fullName evidence="7">Peptide/nickel transport system ATP-binding protein</fullName>
    </submittedName>
</protein>
<comment type="similarity">
    <text evidence="1">Belongs to the ABC transporter superfamily.</text>
</comment>
<dbReference type="InterPro" id="IPR017871">
    <property type="entry name" value="ABC_transporter-like_CS"/>
</dbReference>
<feature type="region of interest" description="Disordered" evidence="5">
    <location>
        <begin position="510"/>
        <end position="529"/>
    </location>
</feature>
<dbReference type="CDD" id="cd03257">
    <property type="entry name" value="ABC_NikE_OppD_transporters"/>
    <property type="match status" value="1"/>
</dbReference>
<dbReference type="GO" id="GO:0016887">
    <property type="term" value="F:ATP hydrolysis activity"/>
    <property type="evidence" value="ECO:0007669"/>
    <property type="project" value="InterPro"/>
</dbReference>
<dbReference type="EMBL" id="VIWX01000004">
    <property type="protein sequence ID" value="TWF93926.1"/>
    <property type="molecule type" value="Genomic_DNA"/>
</dbReference>
<dbReference type="AlphaFoldDB" id="A0A561U3J0"/>
<feature type="domain" description="ABC transporter" evidence="6">
    <location>
        <begin position="6"/>
        <end position="249"/>
    </location>
</feature>
<dbReference type="InterPro" id="IPR003593">
    <property type="entry name" value="AAA+_ATPase"/>
</dbReference>
<evidence type="ECO:0000256" key="4">
    <source>
        <dbReference type="ARBA" id="ARBA00022840"/>
    </source>
</evidence>
<keyword evidence="4 7" id="KW-0067">ATP-binding</keyword>
<keyword evidence="8" id="KW-1185">Reference proteome</keyword>
<feature type="domain" description="ABC transporter" evidence="6">
    <location>
        <begin position="270"/>
        <end position="510"/>
    </location>
</feature>
<dbReference type="GO" id="GO:0055085">
    <property type="term" value="P:transmembrane transport"/>
    <property type="evidence" value="ECO:0007669"/>
    <property type="project" value="UniProtKB-ARBA"/>
</dbReference>
<feature type="compositionally biased region" description="Basic and acidic residues" evidence="5">
    <location>
        <begin position="513"/>
        <end position="529"/>
    </location>
</feature>
<dbReference type="GO" id="GO:0005524">
    <property type="term" value="F:ATP binding"/>
    <property type="evidence" value="ECO:0007669"/>
    <property type="project" value="UniProtKB-KW"/>
</dbReference>
<proteinExistence type="inferred from homology"/>
<reference evidence="7 8" key="1">
    <citation type="submission" date="2019-06" db="EMBL/GenBank/DDBJ databases">
        <title>Sequencing the genomes of 1000 actinobacteria strains.</title>
        <authorList>
            <person name="Klenk H.-P."/>
        </authorList>
    </citation>
    <scope>NUCLEOTIDE SEQUENCE [LARGE SCALE GENOMIC DNA]</scope>
    <source>
        <strain evidence="7 8">DSM 46699</strain>
    </source>
</reference>
<dbReference type="OrthoDB" id="3169708at2"/>
<name>A0A561U3J0_9PSEU</name>
<evidence type="ECO:0000256" key="5">
    <source>
        <dbReference type="SAM" id="MobiDB-lite"/>
    </source>
</evidence>
<evidence type="ECO:0000256" key="1">
    <source>
        <dbReference type="ARBA" id="ARBA00005417"/>
    </source>
</evidence>